<accession>A0A0S7BWB1</accession>
<reference evidence="1" key="1">
    <citation type="journal article" date="2015" name="Genome Announc.">
        <title>Draft Genome Sequence of Bacteroidales Strain TBC1, a Novel Isolate from a Methanogenic Wastewater Treatment System.</title>
        <authorList>
            <person name="Tourlousse D.M."/>
            <person name="Matsuura N."/>
            <person name="Sun L."/>
            <person name="Toyonaga M."/>
            <person name="Kuroda K."/>
            <person name="Ohashi A."/>
            <person name="Cruz R."/>
            <person name="Yamaguchi T."/>
            <person name="Sekiguchi Y."/>
        </authorList>
    </citation>
    <scope>NUCLEOTIDE SEQUENCE [LARGE SCALE GENOMIC DNA]</scope>
    <source>
        <strain evidence="1">TBC1</strain>
    </source>
</reference>
<evidence type="ECO:0000313" key="2">
    <source>
        <dbReference type="Proteomes" id="UP000053091"/>
    </source>
</evidence>
<proteinExistence type="predicted"/>
<dbReference type="RefSeq" id="WP_062044778.1">
    <property type="nucleotide sequence ID" value="NZ_DF968183.1"/>
</dbReference>
<protein>
    <submittedName>
        <fullName evidence="1">Uncharacterized protein</fullName>
    </submittedName>
</protein>
<dbReference type="Proteomes" id="UP000053091">
    <property type="component" value="Unassembled WGS sequence"/>
</dbReference>
<dbReference type="STRING" id="1678841.TBC1_12674"/>
<sequence>MIRYLKNMAIMLMLAAFLLPASGMLVFMHHCRAMGTLQLSIDGSNSCCHSHQGLYMAPAPDLCELASAADGSCSHKAHFSKQSCCEDGRIYLKIIDNYLSASGPLFQKDITEIELSGLPGSSILTAVSLPLTSLDAPDPPGNDTWLKVSSLRL</sequence>
<organism evidence="1">
    <name type="scientific">Lentimicrobium saccharophilum</name>
    <dbReference type="NCBI Taxonomy" id="1678841"/>
    <lineage>
        <taxon>Bacteria</taxon>
        <taxon>Pseudomonadati</taxon>
        <taxon>Bacteroidota</taxon>
        <taxon>Bacteroidia</taxon>
        <taxon>Bacteroidales</taxon>
        <taxon>Lentimicrobiaceae</taxon>
        <taxon>Lentimicrobium</taxon>
    </lineage>
</organism>
<gene>
    <name evidence="1" type="ORF">TBC1_12674</name>
</gene>
<dbReference type="AlphaFoldDB" id="A0A0S7BWB1"/>
<evidence type="ECO:0000313" key="1">
    <source>
        <dbReference type="EMBL" id="GAP44861.1"/>
    </source>
</evidence>
<name>A0A0S7BWB1_9BACT</name>
<keyword evidence="2" id="KW-1185">Reference proteome</keyword>
<dbReference type="EMBL" id="DF968183">
    <property type="protein sequence ID" value="GAP44861.1"/>
    <property type="molecule type" value="Genomic_DNA"/>
</dbReference>